<evidence type="ECO:0000256" key="9">
    <source>
        <dbReference type="PROSITE-ProRule" id="PRU10072"/>
    </source>
</evidence>
<evidence type="ECO:0000313" key="13">
    <source>
        <dbReference type="Proteomes" id="UP000178099"/>
    </source>
</evidence>
<feature type="domain" description="Uracil-DNA glycosylase-like" evidence="11">
    <location>
        <begin position="50"/>
        <end position="159"/>
    </location>
</feature>
<dbReference type="GO" id="GO:0004844">
    <property type="term" value="F:uracil DNA N-glycosylase activity"/>
    <property type="evidence" value="ECO:0007669"/>
    <property type="project" value="UniProtKB-UniRule"/>
</dbReference>
<accession>A0A1G2DGA6</accession>
<dbReference type="InterPro" id="IPR002043">
    <property type="entry name" value="UDG_fam1"/>
</dbReference>
<evidence type="ECO:0000313" key="12">
    <source>
        <dbReference type="EMBL" id="OGZ11818.1"/>
    </source>
</evidence>
<sequence length="160" mass="17885">MEVKIESSWKKALAGEFEKQYFAELREFVRKEYLGATVYPPAKHIFRAFELCPLGKVRVVILGQDPYHGKGQAHGLSFSVPENVSVPPSLQNIYKEIKSDLGIPVRGEGNLARWAGQGVLLLNATLTVRAGSPGSHQHKGWEQFTDAVIEKLSRDKERLV</sequence>
<dbReference type="PROSITE" id="PS00130">
    <property type="entry name" value="U_DNA_GLYCOSYLASE"/>
    <property type="match status" value="1"/>
</dbReference>
<proteinExistence type="inferred from homology"/>
<dbReference type="PANTHER" id="PTHR11264:SF0">
    <property type="entry name" value="URACIL-DNA GLYCOSYLASE"/>
    <property type="match status" value="1"/>
</dbReference>
<dbReference type="NCBIfam" id="NF003589">
    <property type="entry name" value="PRK05254.1-2"/>
    <property type="match status" value="1"/>
</dbReference>
<dbReference type="NCBIfam" id="NF003592">
    <property type="entry name" value="PRK05254.1-5"/>
    <property type="match status" value="1"/>
</dbReference>
<evidence type="ECO:0000256" key="4">
    <source>
        <dbReference type="ARBA" id="ARBA00012030"/>
    </source>
</evidence>
<evidence type="ECO:0000256" key="1">
    <source>
        <dbReference type="ARBA" id="ARBA00001400"/>
    </source>
</evidence>
<comment type="similarity">
    <text evidence="3 10">Belongs to the uracil-DNA glycosylase (UDG) superfamily. UNG family.</text>
</comment>
<comment type="function">
    <text evidence="2 10">Excises uracil residues from the DNA which can arise as a result of misincorporation of dUMP residues by DNA polymerase or due to deamination of cytosine.</text>
</comment>
<dbReference type="SMART" id="SM00986">
    <property type="entry name" value="UDG"/>
    <property type="match status" value="1"/>
</dbReference>
<comment type="caution">
    <text evidence="12">The sequence shown here is derived from an EMBL/GenBank/DDBJ whole genome shotgun (WGS) entry which is preliminary data.</text>
</comment>
<dbReference type="AlphaFoldDB" id="A0A1G2DGA6"/>
<reference evidence="12 13" key="1">
    <citation type="journal article" date="2016" name="Nat. Commun.">
        <title>Thousands of microbial genomes shed light on interconnected biogeochemical processes in an aquifer system.</title>
        <authorList>
            <person name="Anantharaman K."/>
            <person name="Brown C.T."/>
            <person name="Hug L.A."/>
            <person name="Sharon I."/>
            <person name="Castelle C.J."/>
            <person name="Probst A.J."/>
            <person name="Thomas B.C."/>
            <person name="Singh A."/>
            <person name="Wilkins M.J."/>
            <person name="Karaoz U."/>
            <person name="Brodie E.L."/>
            <person name="Williams K.H."/>
            <person name="Hubbard S.S."/>
            <person name="Banfield J.F."/>
        </authorList>
    </citation>
    <scope>NUCLEOTIDE SEQUENCE [LARGE SCALE GENOMIC DNA]</scope>
</reference>
<evidence type="ECO:0000256" key="5">
    <source>
        <dbReference type="ARBA" id="ARBA00022763"/>
    </source>
</evidence>
<name>A0A1G2DGA6_9BACT</name>
<dbReference type="Pfam" id="PF03167">
    <property type="entry name" value="UDG"/>
    <property type="match status" value="1"/>
</dbReference>
<evidence type="ECO:0000256" key="7">
    <source>
        <dbReference type="ARBA" id="ARBA00023204"/>
    </source>
</evidence>
<dbReference type="CDD" id="cd10027">
    <property type="entry name" value="UDG-F1-like"/>
    <property type="match status" value="1"/>
</dbReference>
<dbReference type="InterPro" id="IPR036895">
    <property type="entry name" value="Uracil-DNA_glycosylase-like_sf"/>
</dbReference>
<evidence type="ECO:0000256" key="2">
    <source>
        <dbReference type="ARBA" id="ARBA00002631"/>
    </source>
</evidence>
<gene>
    <name evidence="12" type="ORF">A3D67_02205</name>
</gene>
<dbReference type="Gene3D" id="3.40.470.10">
    <property type="entry name" value="Uracil-DNA glycosylase-like domain"/>
    <property type="match status" value="1"/>
</dbReference>
<dbReference type="SMART" id="SM00987">
    <property type="entry name" value="UreE_C"/>
    <property type="match status" value="1"/>
</dbReference>
<evidence type="ECO:0000256" key="3">
    <source>
        <dbReference type="ARBA" id="ARBA00008184"/>
    </source>
</evidence>
<evidence type="ECO:0000259" key="11">
    <source>
        <dbReference type="SMART" id="SM00986"/>
    </source>
</evidence>
<dbReference type="EMBL" id="MHLN01000015">
    <property type="protein sequence ID" value="OGZ11818.1"/>
    <property type="molecule type" value="Genomic_DNA"/>
</dbReference>
<dbReference type="GO" id="GO:0005737">
    <property type="term" value="C:cytoplasm"/>
    <property type="evidence" value="ECO:0007669"/>
    <property type="project" value="UniProtKB-UniRule"/>
</dbReference>
<keyword evidence="5 10" id="KW-0227">DNA damage</keyword>
<dbReference type="NCBIfam" id="NF003588">
    <property type="entry name" value="PRK05254.1-1"/>
    <property type="match status" value="1"/>
</dbReference>
<evidence type="ECO:0000256" key="10">
    <source>
        <dbReference type="RuleBase" id="RU003780"/>
    </source>
</evidence>
<dbReference type="EC" id="3.2.2.27" evidence="4 8"/>
<dbReference type="NCBIfam" id="TIGR00628">
    <property type="entry name" value="ung"/>
    <property type="match status" value="1"/>
</dbReference>
<evidence type="ECO:0000256" key="8">
    <source>
        <dbReference type="NCBIfam" id="TIGR00628"/>
    </source>
</evidence>
<dbReference type="InterPro" id="IPR018085">
    <property type="entry name" value="Ura-DNA_Glyclase_AS"/>
</dbReference>
<keyword evidence="6 10" id="KW-0378">Hydrolase</keyword>
<organism evidence="12 13">
    <name type="scientific">Candidatus Lloydbacteria bacterium RIFCSPHIGHO2_02_FULL_51_22</name>
    <dbReference type="NCBI Taxonomy" id="1798663"/>
    <lineage>
        <taxon>Bacteria</taxon>
        <taxon>Candidatus Lloydiibacteriota</taxon>
    </lineage>
</organism>
<dbReference type="InterPro" id="IPR005122">
    <property type="entry name" value="Uracil-DNA_glycosylase-like"/>
</dbReference>
<dbReference type="PANTHER" id="PTHR11264">
    <property type="entry name" value="URACIL-DNA GLYCOSYLASE"/>
    <property type="match status" value="1"/>
</dbReference>
<evidence type="ECO:0000256" key="6">
    <source>
        <dbReference type="ARBA" id="ARBA00022801"/>
    </source>
</evidence>
<dbReference type="GO" id="GO:0097510">
    <property type="term" value="P:base-excision repair, AP site formation via deaminated base removal"/>
    <property type="evidence" value="ECO:0007669"/>
    <property type="project" value="TreeGrafter"/>
</dbReference>
<keyword evidence="7 10" id="KW-0234">DNA repair</keyword>
<dbReference type="Proteomes" id="UP000178099">
    <property type="component" value="Unassembled WGS sequence"/>
</dbReference>
<comment type="catalytic activity">
    <reaction evidence="1 10">
        <text>Hydrolyzes single-stranded DNA or mismatched double-stranded DNA and polynucleotides, releasing free uracil.</text>
        <dbReference type="EC" id="3.2.2.27"/>
    </reaction>
</comment>
<protein>
    <recommendedName>
        <fullName evidence="4 8">Uracil-DNA glycosylase</fullName>
        <ecNumber evidence="4 8">3.2.2.27</ecNumber>
    </recommendedName>
</protein>
<dbReference type="SUPFAM" id="SSF52141">
    <property type="entry name" value="Uracil-DNA glycosylase-like"/>
    <property type="match status" value="1"/>
</dbReference>
<feature type="active site" description="Proton acceptor" evidence="9">
    <location>
        <position position="65"/>
    </location>
</feature>
<feature type="non-terminal residue" evidence="12">
    <location>
        <position position="160"/>
    </location>
</feature>